<feature type="chain" id="PRO_5039225044" description="Lipoprotein" evidence="1">
    <location>
        <begin position="34"/>
        <end position="166"/>
    </location>
</feature>
<protein>
    <recommendedName>
        <fullName evidence="4">Lipoprotein</fullName>
    </recommendedName>
</protein>
<gene>
    <name evidence="2" type="ORF">E4U92_18390</name>
</gene>
<evidence type="ECO:0000256" key="1">
    <source>
        <dbReference type="SAM" id="SignalP"/>
    </source>
</evidence>
<sequence>MTAGRSRTHTRTRIRARRTSAAGLLLVLAAATAACESTRATTTTANAKAPRTETSWREAASYSYTLRAESQVLAGEFRVRVEHGRVTKVTGLDEDSRRQAREVFPQVPTIAHLLDRLDRAVAEHAATAEARYAPDGRPLHISLDWDANAVDDEADYGIDAYRPASG</sequence>
<proteinExistence type="predicted"/>
<name>A0A4U5X0Y4_STRGB</name>
<keyword evidence="1" id="KW-0732">Signal</keyword>
<dbReference type="RefSeq" id="WP_137301531.1">
    <property type="nucleotide sequence ID" value="NZ_BMVD01000008.1"/>
</dbReference>
<dbReference type="EMBL" id="SZPR01000015">
    <property type="protein sequence ID" value="TKT07992.1"/>
    <property type="molecule type" value="Genomic_DNA"/>
</dbReference>
<dbReference type="Proteomes" id="UP000308632">
    <property type="component" value="Unassembled WGS sequence"/>
</dbReference>
<organism evidence="2 3">
    <name type="scientific">Streptomyces galbus</name>
    <dbReference type="NCBI Taxonomy" id="33898"/>
    <lineage>
        <taxon>Bacteria</taxon>
        <taxon>Bacillati</taxon>
        <taxon>Actinomycetota</taxon>
        <taxon>Actinomycetes</taxon>
        <taxon>Kitasatosporales</taxon>
        <taxon>Streptomycetaceae</taxon>
        <taxon>Streptomyces</taxon>
    </lineage>
</organism>
<evidence type="ECO:0000313" key="2">
    <source>
        <dbReference type="EMBL" id="TKT07992.1"/>
    </source>
</evidence>
<dbReference type="Pfam" id="PF19671">
    <property type="entry name" value="DUF6174"/>
    <property type="match status" value="1"/>
</dbReference>
<dbReference type="PROSITE" id="PS51257">
    <property type="entry name" value="PROKAR_LIPOPROTEIN"/>
    <property type="match status" value="1"/>
</dbReference>
<evidence type="ECO:0008006" key="4">
    <source>
        <dbReference type="Google" id="ProtNLM"/>
    </source>
</evidence>
<comment type="caution">
    <text evidence="2">The sequence shown here is derived from an EMBL/GenBank/DDBJ whole genome shotgun (WGS) entry which is preliminary data.</text>
</comment>
<accession>A0A4U5X0Y4</accession>
<reference evidence="2 3" key="1">
    <citation type="submission" date="2019-04" db="EMBL/GenBank/DDBJ databases">
        <title>Streptomyces lasaliensis sp.nov., an Actinomycete isolated from soil which produces the polyether antibiotic lasalocid.</title>
        <authorList>
            <person name="Erwin G."/>
            <person name="Haber C."/>
        </authorList>
    </citation>
    <scope>NUCLEOTIDE SEQUENCE [LARGE SCALE GENOMIC DNA]</scope>
    <source>
        <strain evidence="2 3">DSM 40089</strain>
    </source>
</reference>
<dbReference type="AlphaFoldDB" id="A0A4U5X0Y4"/>
<feature type="signal peptide" evidence="1">
    <location>
        <begin position="1"/>
        <end position="33"/>
    </location>
</feature>
<evidence type="ECO:0000313" key="3">
    <source>
        <dbReference type="Proteomes" id="UP000308632"/>
    </source>
</evidence>
<dbReference type="InterPro" id="IPR046172">
    <property type="entry name" value="DUF6174"/>
</dbReference>